<name>A0A0A2DJI8_9CORY</name>
<dbReference type="Proteomes" id="UP000030145">
    <property type="component" value="Unassembled WGS sequence"/>
</dbReference>
<evidence type="ECO:0000259" key="2">
    <source>
        <dbReference type="PROSITE" id="PS51201"/>
    </source>
</evidence>
<dbReference type="GeneID" id="300552729"/>
<dbReference type="InterPro" id="IPR036721">
    <property type="entry name" value="RCK_C_sf"/>
</dbReference>
<dbReference type="InterPro" id="IPR001763">
    <property type="entry name" value="Rhodanese-like_dom"/>
</dbReference>
<proteinExistence type="predicted"/>
<dbReference type="PANTHER" id="PTHR43833">
    <property type="entry name" value="POTASSIUM CHANNEL PROTEIN 2-RELATED-RELATED"/>
    <property type="match status" value="1"/>
</dbReference>
<reference evidence="3 4" key="1">
    <citation type="submission" date="2014-10" db="EMBL/GenBank/DDBJ databases">
        <title>Whole Genome sequence of Corynebacterium auriscanis strain CIP 106629.</title>
        <authorList>
            <person name="Hassan S.S."/>
            <person name="Jamal S.B."/>
            <person name="Tiwari S."/>
            <person name="Oliveira L.D.C."/>
            <person name="Souza F."/>
            <person name="Mariano D.C."/>
            <person name="Almeida S."/>
            <person name="Dorella F."/>
            <person name="Pereira F."/>
            <person name="Carvalho A."/>
            <person name="Leal C.A."/>
            <person name="Soares S.D.C."/>
            <person name="Figueiredo H.C."/>
            <person name="Silva A."/>
            <person name="Azevedo V.A."/>
        </authorList>
    </citation>
    <scope>NUCLEOTIDE SEQUENCE [LARGE SCALE GENOMIC DNA]</scope>
    <source>
        <strain evidence="3 4">CIP 106629</strain>
    </source>
</reference>
<protein>
    <submittedName>
        <fullName evidence="3">Potassium transporter</fullName>
    </submittedName>
</protein>
<comment type="caution">
    <text evidence="3">The sequence shown here is derived from an EMBL/GenBank/DDBJ whole genome shotgun (WGS) entry which is preliminary data.</text>
</comment>
<dbReference type="InterPro" id="IPR050721">
    <property type="entry name" value="Trk_Ktr_HKT_K-transport"/>
</dbReference>
<dbReference type="RefSeq" id="WP_035112752.1">
    <property type="nucleotide sequence ID" value="NZ_CP047046.1"/>
</dbReference>
<dbReference type="SUPFAM" id="SSF51735">
    <property type="entry name" value="NAD(P)-binding Rossmann-fold domains"/>
    <property type="match status" value="1"/>
</dbReference>
<keyword evidence="4" id="KW-1185">Reference proteome</keyword>
<dbReference type="SUPFAM" id="SSF116726">
    <property type="entry name" value="TrkA C-terminal domain-like"/>
    <property type="match status" value="1"/>
</dbReference>
<sequence>MVRFFGPSAKNRAKINIPPVAVLGLGRFGSSLAKELTAHGVEVLGVDADARLVEQCKSELTDAAVADTTDMDALQQLGIGDFDRVVLGIGSSLESSILTASALLELGVPDVWAKADSKAHARILTQIGVHHVVRPERDTGRRVAHLLGGRFQDFAEFDEDFGMIKMHPPAFLQGGPVDNEALSARAGVWVVQARVNGDWQPITSDTRLSSEDLIIVAGELSALEKFG</sequence>
<dbReference type="InterPro" id="IPR003148">
    <property type="entry name" value="RCK_N"/>
</dbReference>
<dbReference type="EMBL" id="JRVJ01000001">
    <property type="protein sequence ID" value="KGM19348.1"/>
    <property type="molecule type" value="Genomic_DNA"/>
</dbReference>
<dbReference type="InterPro" id="IPR036291">
    <property type="entry name" value="NAD(P)-bd_dom_sf"/>
</dbReference>
<dbReference type="GO" id="GO:0006813">
    <property type="term" value="P:potassium ion transport"/>
    <property type="evidence" value="ECO:0007669"/>
    <property type="project" value="InterPro"/>
</dbReference>
<gene>
    <name evidence="3" type="ORF">MA47_00190</name>
</gene>
<feature type="domain" description="RCK N-terminal" evidence="2">
    <location>
        <begin position="17"/>
        <end position="133"/>
    </location>
</feature>
<dbReference type="PROSITE" id="PS50206">
    <property type="entry name" value="RHODANESE_3"/>
    <property type="match status" value="1"/>
</dbReference>
<dbReference type="Gene3D" id="3.40.50.720">
    <property type="entry name" value="NAD(P)-binding Rossmann-like Domain"/>
    <property type="match status" value="1"/>
</dbReference>
<accession>A0A0A2DJI8</accession>
<dbReference type="Pfam" id="PF02254">
    <property type="entry name" value="TrkA_N"/>
    <property type="match status" value="1"/>
</dbReference>
<evidence type="ECO:0000313" key="4">
    <source>
        <dbReference type="Proteomes" id="UP000030145"/>
    </source>
</evidence>
<dbReference type="Gene3D" id="3.30.70.1450">
    <property type="entry name" value="Regulator of K+ conductance, C-terminal domain"/>
    <property type="match status" value="1"/>
</dbReference>
<organism evidence="3 4">
    <name type="scientific">Corynebacterium auriscanis</name>
    <dbReference type="NCBI Taxonomy" id="99807"/>
    <lineage>
        <taxon>Bacteria</taxon>
        <taxon>Bacillati</taxon>
        <taxon>Actinomycetota</taxon>
        <taxon>Actinomycetes</taxon>
        <taxon>Mycobacteriales</taxon>
        <taxon>Corynebacteriaceae</taxon>
        <taxon>Corynebacterium</taxon>
    </lineage>
</organism>
<dbReference type="PANTHER" id="PTHR43833:SF7">
    <property type="entry name" value="KTR SYSTEM POTASSIUM UPTAKE PROTEIN C"/>
    <property type="match status" value="1"/>
</dbReference>
<dbReference type="AlphaFoldDB" id="A0A0A2DJI8"/>
<evidence type="ECO:0000313" key="3">
    <source>
        <dbReference type="EMBL" id="KGM19348.1"/>
    </source>
</evidence>
<evidence type="ECO:0000259" key="1">
    <source>
        <dbReference type="PROSITE" id="PS50206"/>
    </source>
</evidence>
<feature type="domain" description="Rhodanese" evidence="1">
    <location>
        <begin position="72"/>
        <end position="162"/>
    </location>
</feature>
<dbReference type="PROSITE" id="PS51201">
    <property type="entry name" value="RCK_N"/>
    <property type="match status" value="1"/>
</dbReference>